<keyword evidence="3 5" id="KW-0328">Glycosyltransferase</keyword>
<dbReference type="GO" id="GO:0046920">
    <property type="term" value="F:alpha-(1-&gt;3)-fucosyltransferase activity"/>
    <property type="evidence" value="ECO:0007669"/>
    <property type="project" value="TreeGrafter"/>
</dbReference>
<evidence type="ECO:0000256" key="4">
    <source>
        <dbReference type="ARBA" id="ARBA00022679"/>
    </source>
</evidence>
<sequence length="243" mass="28309">MHWHRSAHVKLMSHDNKYFNTDELQFNDEAFPVHSMDRLCCSPSKTRIETSIISWAQGNCQGFRAEFARELSRYVHLTSYGTCLQNSAQPKGLSRYETKLNVMSQHKFCLAVENVMDLEDWVTEKVYHGLIAGCVPVYWGAPNIEEYLPCKNCVIHVRDFGSVKELADYLIYLDKNPEEYEKYLEYKREPMELKPMLQASKRFSFCAACKILSEAKKTGKKPTKLIYSLNQSKFVPWEEEKHA</sequence>
<keyword evidence="4 5" id="KW-0808">Transferase</keyword>
<dbReference type="UniPathway" id="UPA00378"/>
<comment type="similarity">
    <text evidence="2 5">Belongs to the glycosyltransferase 10 family.</text>
</comment>
<reference evidence="7" key="1">
    <citation type="journal article" date="2020" name="J. Eukaryot. Microbiol.">
        <title>De novo Sequencing, Assembly and Annotation of the Transcriptome for the Free-Living Testate Amoeba Arcella intermedia.</title>
        <authorList>
            <person name="Ribeiro G.M."/>
            <person name="Porfirio-Sousa A.L."/>
            <person name="Maurer-Alcala X.X."/>
            <person name="Katz L.A."/>
            <person name="Lahr D.J.G."/>
        </authorList>
    </citation>
    <scope>NUCLEOTIDE SEQUENCE</scope>
</reference>
<evidence type="ECO:0000313" key="7">
    <source>
        <dbReference type="EMBL" id="NDV35834.1"/>
    </source>
</evidence>
<dbReference type="InterPro" id="IPR055270">
    <property type="entry name" value="Glyco_tran_10_C"/>
</dbReference>
<dbReference type="EMBL" id="GIBP01006865">
    <property type="protein sequence ID" value="NDV35834.1"/>
    <property type="molecule type" value="Transcribed_RNA"/>
</dbReference>
<comment type="pathway">
    <text evidence="1">Protein modification; protein glycosylation.</text>
</comment>
<dbReference type="EC" id="2.4.1.-" evidence="5"/>
<evidence type="ECO:0000256" key="5">
    <source>
        <dbReference type="RuleBase" id="RU003832"/>
    </source>
</evidence>
<name>A0A6B2LFR0_9EUKA</name>
<comment type="subcellular location">
    <subcellularLocation>
        <location evidence="5">Golgi apparatus</location>
        <location evidence="5">Golgi stack membrane</location>
        <topology evidence="5">Single-pass type II membrane protein</topology>
    </subcellularLocation>
</comment>
<organism evidence="7">
    <name type="scientific">Arcella intermedia</name>
    <dbReference type="NCBI Taxonomy" id="1963864"/>
    <lineage>
        <taxon>Eukaryota</taxon>
        <taxon>Amoebozoa</taxon>
        <taxon>Tubulinea</taxon>
        <taxon>Elardia</taxon>
        <taxon>Arcellinida</taxon>
        <taxon>Sphaerothecina</taxon>
        <taxon>Arcellidae</taxon>
        <taxon>Arcella</taxon>
    </lineage>
</organism>
<evidence type="ECO:0000256" key="2">
    <source>
        <dbReference type="ARBA" id="ARBA00008919"/>
    </source>
</evidence>
<dbReference type="GO" id="GO:0032580">
    <property type="term" value="C:Golgi cisterna membrane"/>
    <property type="evidence" value="ECO:0007669"/>
    <property type="project" value="UniProtKB-SubCell"/>
</dbReference>
<dbReference type="InterPro" id="IPR038577">
    <property type="entry name" value="GT10-like_C_sf"/>
</dbReference>
<dbReference type="InterPro" id="IPR001503">
    <property type="entry name" value="Glyco_trans_10"/>
</dbReference>
<proteinExistence type="inferred from homology"/>
<keyword evidence="5" id="KW-0472">Membrane</keyword>
<dbReference type="PANTHER" id="PTHR11929:SF194">
    <property type="entry name" value="ALPHA-(1,3)-FUCOSYLTRANSFERASE 10"/>
    <property type="match status" value="1"/>
</dbReference>
<feature type="domain" description="Fucosyltransferase C-terminal" evidence="6">
    <location>
        <begin position="51"/>
        <end position="220"/>
    </location>
</feature>
<dbReference type="Pfam" id="PF00852">
    <property type="entry name" value="Glyco_transf_10"/>
    <property type="match status" value="1"/>
</dbReference>
<dbReference type="AlphaFoldDB" id="A0A6B2LFR0"/>
<keyword evidence="5" id="KW-0333">Golgi apparatus</keyword>
<evidence type="ECO:0000256" key="3">
    <source>
        <dbReference type="ARBA" id="ARBA00022676"/>
    </source>
</evidence>
<protein>
    <recommendedName>
        <fullName evidence="5">Fucosyltransferase</fullName>
        <ecNumber evidence="5">2.4.1.-</ecNumber>
    </recommendedName>
</protein>
<dbReference type="PANTHER" id="PTHR11929">
    <property type="entry name" value="ALPHA- 1,3 -FUCOSYLTRANSFERASE"/>
    <property type="match status" value="1"/>
</dbReference>
<evidence type="ECO:0000259" key="6">
    <source>
        <dbReference type="Pfam" id="PF00852"/>
    </source>
</evidence>
<accession>A0A6B2LFR0</accession>
<keyword evidence="5" id="KW-0812">Transmembrane</keyword>
<dbReference type="SUPFAM" id="SSF53756">
    <property type="entry name" value="UDP-Glycosyltransferase/glycogen phosphorylase"/>
    <property type="match status" value="1"/>
</dbReference>
<evidence type="ECO:0000256" key="1">
    <source>
        <dbReference type="ARBA" id="ARBA00004922"/>
    </source>
</evidence>
<dbReference type="Gene3D" id="3.40.50.11660">
    <property type="entry name" value="Glycosyl transferase family 10, C-terminal domain"/>
    <property type="match status" value="1"/>
</dbReference>